<name>A0A401FZA0_9BACT</name>
<dbReference type="AlphaFoldDB" id="A0A401FZA0"/>
<dbReference type="NCBIfam" id="NF045712">
    <property type="entry name" value="sulf_resp_HmcD"/>
    <property type="match status" value="1"/>
</dbReference>
<dbReference type="EMBL" id="BEXT01000001">
    <property type="protein sequence ID" value="GBC62322.1"/>
    <property type="molecule type" value="Genomic_DNA"/>
</dbReference>
<evidence type="ECO:0008006" key="4">
    <source>
        <dbReference type="Google" id="ProtNLM"/>
    </source>
</evidence>
<reference evidence="3" key="1">
    <citation type="submission" date="2017-11" db="EMBL/GenBank/DDBJ databases">
        <authorList>
            <person name="Watanabe M."/>
            <person name="Kojima H."/>
        </authorList>
    </citation>
    <scope>NUCLEOTIDE SEQUENCE [LARGE SCALE GENOMIC DNA]</scope>
    <source>
        <strain evidence="3">Tokyo 01</strain>
    </source>
</reference>
<keyword evidence="1" id="KW-0472">Membrane</keyword>
<gene>
    <name evidence="2" type="ORF">DENIS_3291</name>
</gene>
<comment type="caution">
    <text evidence="2">The sequence shown here is derived from an EMBL/GenBank/DDBJ whole genome shotgun (WGS) entry which is preliminary data.</text>
</comment>
<reference evidence="3" key="2">
    <citation type="submission" date="2019-01" db="EMBL/GenBank/DDBJ databases">
        <title>Genome sequence of Desulfonema ishimotonii strain Tokyo 01.</title>
        <authorList>
            <person name="Fukui M."/>
        </authorList>
    </citation>
    <scope>NUCLEOTIDE SEQUENCE [LARGE SCALE GENOMIC DNA]</scope>
    <source>
        <strain evidence="3">Tokyo 01</strain>
    </source>
</reference>
<organism evidence="2 3">
    <name type="scientific">Desulfonema ishimotonii</name>
    <dbReference type="NCBI Taxonomy" id="45657"/>
    <lineage>
        <taxon>Bacteria</taxon>
        <taxon>Pseudomonadati</taxon>
        <taxon>Thermodesulfobacteriota</taxon>
        <taxon>Desulfobacteria</taxon>
        <taxon>Desulfobacterales</taxon>
        <taxon>Desulfococcaceae</taxon>
        <taxon>Desulfonema</taxon>
    </lineage>
</organism>
<dbReference type="Proteomes" id="UP000288096">
    <property type="component" value="Unassembled WGS sequence"/>
</dbReference>
<accession>A0A401FZA0</accession>
<evidence type="ECO:0000313" key="2">
    <source>
        <dbReference type="EMBL" id="GBC62322.1"/>
    </source>
</evidence>
<keyword evidence="1" id="KW-1133">Transmembrane helix</keyword>
<sequence>MHGIIYTLQDFMLHTKSITYILMGVGLIALTTFWCFLTDRDDD</sequence>
<dbReference type="InterPro" id="IPR054911">
    <property type="entry name" value="sulf_resp_HmcD"/>
</dbReference>
<feature type="transmembrane region" description="Helical" evidence="1">
    <location>
        <begin position="18"/>
        <end position="37"/>
    </location>
</feature>
<protein>
    <recommendedName>
        <fullName evidence="4">Hmc operon protein 4</fullName>
    </recommendedName>
</protein>
<keyword evidence="1" id="KW-0812">Transmembrane</keyword>
<keyword evidence="3" id="KW-1185">Reference proteome</keyword>
<evidence type="ECO:0000256" key="1">
    <source>
        <dbReference type="SAM" id="Phobius"/>
    </source>
</evidence>
<proteinExistence type="predicted"/>
<evidence type="ECO:0000313" key="3">
    <source>
        <dbReference type="Proteomes" id="UP000288096"/>
    </source>
</evidence>
<dbReference type="RefSeq" id="WP_269433948.1">
    <property type="nucleotide sequence ID" value="NZ_BEXT01000001.1"/>
</dbReference>